<accession>A0A564JRG6</accession>
<feature type="binding site" evidence="8">
    <location>
        <position position="90"/>
    </location>
    <ligand>
        <name>Mg(2+)</name>
        <dbReference type="ChEBI" id="CHEBI:18420"/>
    </ligand>
</feature>
<comment type="similarity">
    <text evidence="7 8">Belongs to the PINc/VapC protein family.</text>
</comment>
<keyword evidence="8" id="KW-0800">Toxin</keyword>
<evidence type="ECO:0000256" key="8">
    <source>
        <dbReference type="HAMAP-Rule" id="MF_00265"/>
    </source>
</evidence>
<keyword evidence="6 8" id="KW-0460">Magnesium</keyword>
<keyword evidence="13" id="KW-1185">Reference proteome</keyword>
<keyword evidence="3 8" id="KW-0540">Nuclease</keyword>
<dbReference type="RefSeq" id="WP_112216889.1">
    <property type="nucleotide sequence ID" value="NZ_CABGGQ010000010.1"/>
</dbReference>
<dbReference type="GO" id="GO:0000287">
    <property type="term" value="F:magnesium ion binding"/>
    <property type="evidence" value="ECO:0007669"/>
    <property type="project" value="UniProtKB-UniRule"/>
</dbReference>
<dbReference type="Pfam" id="PF01850">
    <property type="entry name" value="PIN"/>
    <property type="match status" value="1"/>
</dbReference>
<dbReference type="EC" id="3.1.-.-" evidence="8"/>
<dbReference type="InterPro" id="IPR022907">
    <property type="entry name" value="VapC_family"/>
</dbReference>
<evidence type="ECO:0000256" key="4">
    <source>
        <dbReference type="ARBA" id="ARBA00022723"/>
    </source>
</evidence>
<dbReference type="InterPro" id="IPR050556">
    <property type="entry name" value="Type_II_TA_system_RNase"/>
</dbReference>
<evidence type="ECO:0000256" key="6">
    <source>
        <dbReference type="ARBA" id="ARBA00022842"/>
    </source>
</evidence>
<dbReference type="GO" id="GO:0004540">
    <property type="term" value="F:RNA nuclease activity"/>
    <property type="evidence" value="ECO:0007669"/>
    <property type="project" value="InterPro"/>
</dbReference>
<dbReference type="EMBL" id="JAPQEX020000001">
    <property type="protein sequence ID" value="MDG1640505.1"/>
    <property type="molecule type" value="Genomic_DNA"/>
</dbReference>
<keyword evidence="11" id="KW-0255">Endonuclease</keyword>
<gene>
    <name evidence="8 11" type="primary">vapC</name>
    <name evidence="10" type="ORF">OXR69_001070</name>
    <name evidence="11" type="ORF">SB6422_05666</name>
</gene>
<evidence type="ECO:0000313" key="13">
    <source>
        <dbReference type="Proteomes" id="UP001075001"/>
    </source>
</evidence>
<dbReference type="GO" id="GO:0004519">
    <property type="term" value="F:endonuclease activity"/>
    <property type="evidence" value="ECO:0007669"/>
    <property type="project" value="UniProtKB-KW"/>
</dbReference>
<dbReference type="AlphaFoldDB" id="A0A564JRG6"/>
<evidence type="ECO:0000313" key="10">
    <source>
        <dbReference type="EMBL" id="MDG1640505.1"/>
    </source>
</evidence>
<dbReference type="CDD" id="cd18737">
    <property type="entry name" value="PIN_VapC4-5_FitB-like"/>
    <property type="match status" value="1"/>
</dbReference>
<evidence type="ECO:0000256" key="5">
    <source>
        <dbReference type="ARBA" id="ARBA00022801"/>
    </source>
</evidence>
<evidence type="ECO:0000313" key="12">
    <source>
        <dbReference type="Proteomes" id="UP000317374"/>
    </source>
</evidence>
<comment type="function">
    <text evidence="8">Toxic component of a toxin-antitoxin (TA) system. An RNase.</text>
</comment>
<protein>
    <recommendedName>
        <fullName evidence="8">Ribonuclease VapC</fullName>
        <shortName evidence="8">RNase VapC</shortName>
        <ecNumber evidence="8">3.1.-.-</ecNumber>
    </recommendedName>
    <alternativeName>
        <fullName evidence="8">Toxin VapC</fullName>
    </alternativeName>
</protein>
<dbReference type="Proteomes" id="UP000317374">
    <property type="component" value="Unassembled WGS sequence"/>
</dbReference>
<dbReference type="OrthoDB" id="532510at2"/>
<proteinExistence type="inferred from homology"/>
<dbReference type="SUPFAM" id="SSF88723">
    <property type="entry name" value="PIN domain-like"/>
    <property type="match status" value="1"/>
</dbReference>
<evidence type="ECO:0000256" key="3">
    <source>
        <dbReference type="ARBA" id="ARBA00022722"/>
    </source>
</evidence>
<evidence type="ECO:0000256" key="7">
    <source>
        <dbReference type="ARBA" id="ARBA00038093"/>
    </source>
</evidence>
<dbReference type="GO" id="GO:0090729">
    <property type="term" value="F:toxin activity"/>
    <property type="evidence" value="ECO:0007669"/>
    <property type="project" value="UniProtKB-KW"/>
</dbReference>
<comment type="cofactor">
    <cofactor evidence="1 8">
        <name>Mg(2+)</name>
        <dbReference type="ChEBI" id="CHEBI:18420"/>
    </cofactor>
</comment>
<evidence type="ECO:0000256" key="2">
    <source>
        <dbReference type="ARBA" id="ARBA00022649"/>
    </source>
</evidence>
<keyword evidence="4 8" id="KW-0479">Metal-binding</keyword>
<organism evidence="11 12">
    <name type="scientific">Klebsiella huaxiensis</name>
    <dbReference type="NCBI Taxonomy" id="2153354"/>
    <lineage>
        <taxon>Bacteria</taxon>
        <taxon>Pseudomonadati</taxon>
        <taxon>Pseudomonadota</taxon>
        <taxon>Gammaproteobacteria</taxon>
        <taxon>Enterobacterales</taxon>
        <taxon>Enterobacteriaceae</taxon>
        <taxon>Klebsiella/Raoultella group</taxon>
        <taxon>Klebsiella</taxon>
    </lineage>
</organism>
<dbReference type="PANTHER" id="PTHR33653:SF1">
    <property type="entry name" value="RIBONUCLEASE VAPC2"/>
    <property type="match status" value="1"/>
</dbReference>
<reference evidence="11 12" key="1">
    <citation type="submission" date="2019-07" db="EMBL/GenBank/DDBJ databases">
        <authorList>
            <person name="Brisse S."/>
            <person name="Rodrigues C."/>
            <person name="Thorpe H."/>
        </authorList>
    </citation>
    <scope>NUCLEOTIDE SEQUENCE [LARGE SCALE GENOMIC DNA]</scope>
    <source>
        <strain evidence="11">SB6422</strain>
    </source>
</reference>
<name>A0A564JRG6_9ENTR</name>
<feature type="domain" description="PIN" evidence="9">
    <location>
        <begin position="7"/>
        <end position="116"/>
    </location>
</feature>
<evidence type="ECO:0000259" key="9">
    <source>
        <dbReference type="Pfam" id="PF01850"/>
    </source>
</evidence>
<reference evidence="10" key="2">
    <citation type="submission" date="2023-03" db="EMBL/GenBank/DDBJ databases">
        <title>identification of new KPC variant in Klebsiella huaxiensis from the Hospital Sewage Samples in China.</title>
        <authorList>
            <person name="Wu Y."/>
        </authorList>
    </citation>
    <scope>NUCLEOTIDE SEQUENCE</scope>
    <source>
        <strain evidence="10">ZR-9</strain>
    </source>
</reference>
<dbReference type="Proteomes" id="UP001075001">
    <property type="component" value="Unassembled WGS sequence"/>
</dbReference>
<evidence type="ECO:0000256" key="1">
    <source>
        <dbReference type="ARBA" id="ARBA00001946"/>
    </source>
</evidence>
<evidence type="ECO:0000313" key="11">
    <source>
        <dbReference type="EMBL" id="VUS59123.1"/>
    </source>
</evidence>
<dbReference type="GO" id="GO:0016787">
    <property type="term" value="F:hydrolase activity"/>
    <property type="evidence" value="ECO:0007669"/>
    <property type="project" value="UniProtKB-KW"/>
</dbReference>
<keyword evidence="5 8" id="KW-0378">Hydrolase</keyword>
<feature type="binding site" evidence="8">
    <location>
        <position position="9"/>
    </location>
    <ligand>
        <name>Mg(2+)</name>
        <dbReference type="ChEBI" id="CHEBI:18420"/>
    </ligand>
</feature>
<sequence>MSKGPALFDTNILIDLFSGRVEAKQALEAYSPQNAISLISWMEVMVGAKKYHQEHRTRIALSAFNIIGVSQDIAERSVNIRQEYGMALPDAIILATAQMHRYELVTRNTKDFARIPGVITPYHL</sequence>
<dbReference type="InterPro" id="IPR029060">
    <property type="entry name" value="PIN-like_dom_sf"/>
</dbReference>
<keyword evidence="2 8" id="KW-1277">Toxin-antitoxin system</keyword>
<dbReference type="Gene3D" id="3.40.50.1010">
    <property type="entry name" value="5'-nuclease"/>
    <property type="match status" value="1"/>
</dbReference>
<dbReference type="HAMAP" id="MF_00265">
    <property type="entry name" value="VapC_Nob1"/>
    <property type="match status" value="1"/>
</dbReference>
<dbReference type="EMBL" id="CABGGW010000019">
    <property type="protein sequence ID" value="VUS59123.1"/>
    <property type="molecule type" value="Genomic_DNA"/>
</dbReference>
<dbReference type="PANTHER" id="PTHR33653">
    <property type="entry name" value="RIBONUCLEASE VAPC2"/>
    <property type="match status" value="1"/>
</dbReference>
<dbReference type="InterPro" id="IPR002716">
    <property type="entry name" value="PIN_dom"/>
</dbReference>